<comment type="caution">
    <text evidence="1">The sequence shown here is derived from an EMBL/GenBank/DDBJ whole genome shotgun (WGS) entry which is preliminary data.</text>
</comment>
<proteinExistence type="predicted"/>
<dbReference type="RefSeq" id="WP_270041020.1">
    <property type="nucleotide sequence ID" value="NZ_JAPDOD010000014.1"/>
</dbReference>
<accession>A0A9X3S5M3</accession>
<organism evidence="1 2">
    <name type="scientific">Solirubrobacter ginsenosidimutans</name>
    <dbReference type="NCBI Taxonomy" id="490573"/>
    <lineage>
        <taxon>Bacteria</taxon>
        <taxon>Bacillati</taxon>
        <taxon>Actinomycetota</taxon>
        <taxon>Thermoleophilia</taxon>
        <taxon>Solirubrobacterales</taxon>
        <taxon>Solirubrobacteraceae</taxon>
        <taxon>Solirubrobacter</taxon>
    </lineage>
</organism>
<dbReference type="Proteomes" id="UP001149140">
    <property type="component" value="Unassembled WGS sequence"/>
</dbReference>
<sequence length="120" mass="12330">MAISGAFAGCGQGPSDTDKVHDVVEAFGKATAAKDYQRLCDDLLAPKLVSEVESAGLPCEAALKQGLGSVSAPKLTIGAITVSGDAATADVQSSARGEKPSRDTLQLVRVNDSWRIASLK</sequence>
<name>A0A9X3S5M3_9ACTN</name>
<dbReference type="EMBL" id="JAPDOD010000014">
    <property type="protein sequence ID" value="MDA0161803.1"/>
    <property type="molecule type" value="Genomic_DNA"/>
</dbReference>
<evidence type="ECO:0000313" key="1">
    <source>
        <dbReference type="EMBL" id="MDA0161803.1"/>
    </source>
</evidence>
<dbReference type="Pfam" id="PF12893">
    <property type="entry name" value="Lumazine_bd_2"/>
    <property type="match status" value="1"/>
</dbReference>
<evidence type="ECO:0000313" key="2">
    <source>
        <dbReference type="Proteomes" id="UP001149140"/>
    </source>
</evidence>
<dbReference type="InterPro" id="IPR032710">
    <property type="entry name" value="NTF2-like_dom_sf"/>
</dbReference>
<protein>
    <submittedName>
        <fullName evidence="1">Nuclear transport factor 2 family protein</fullName>
    </submittedName>
</protein>
<reference evidence="1" key="1">
    <citation type="submission" date="2022-10" db="EMBL/GenBank/DDBJ databases">
        <title>The WGS of Solirubrobacter ginsenosidimutans DSM 21036.</title>
        <authorList>
            <person name="Jiang Z."/>
        </authorList>
    </citation>
    <scope>NUCLEOTIDE SEQUENCE</scope>
    <source>
        <strain evidence="1">DSM 21036</strain>
    </source>
</reference>
<dbReference type="SUPFAM" id="SSF54427">
    <property type="entry name" value="NTF2-like"/>
    <property type="match status" value="1"/>
</dbReference>
<gene>
    <name evidence="1" type="ORF">OM076_16135</name>
</gene>
<dbReference type="AlphaFoldDB" id="A0A9X3S5M3"/>
<dbReference type="Gene3D" id="3.10.450.50">
    <property type="match status" value="1"/>
</dbReference>
<dbReference type="InterPro" id="IPR039437">
    <property type="entry name" value="FrzH/put_lumazine-bd"/>
</dbReference>
<keyword evidence="2" id="KW-1185">Reference proteome</keyword>